<dbReference type="OrthoDB" id="8796906at2"/>
<evidence type="ECO:0000313" key="1">
    <source>
        <dbReference type="EMBL" id="QEI08508.1"/>
    </source>
</evidence>
<sequence>MLRVFGRIFLNTLETRFSLCRIAQKISAFQRRCADAIKPGKQDMTVNLIRTLVAVVFLAGPAAHAAEPRSPQYVTDLFFKTLVVTDTTAMTALNDYLRANRIAGGFSPNFIDVAKMVNTDEIYPTQLAGVFLKQLSLDDAGKKAIEPDVIAMFRSQKDAQKRTVCTFGEAEPVTEKMAEHKLAVKVAFDCKVAKVPEKLKAFLQRTVTEKWSTVDQYRQGMVEMRKGFEQATLTQEWKGHFPLVAAKKDMIWQNMFPRETFDASEFFY</sequence>
<accession>A0A5C0B1D0</accession>
<dbReference type="RefSeq" id="WP_148817979.1">
    <property type="nucleotide sequence ID" value="NZ_CP043046.1"/>
</dbReference>
<proteinExistence type="predicted"/>
<reference evidence="1 2" key="1">
    <citation type="submission" date="2019-08" db="EMBL/GenBank/DDBJ databases">
        <title>Amphibian skin-associated Pigmentiphaga: genome sequence and occurrence across geography and hosts.</title>
        <authorList>
            <person name="Bletz M.C."/>
            <person name="Bunk B."/>
            <person name="Sproeer C."/>
            <person name="Biwer P."/>
            <person name="Reiter S."/>
            <person name="Rabemananjara F.C.E."/>
            <person name="Schulz S."/>
            <person name="Overmann J."/>
            <person name="Vences M."/>
        </authorList>
    </citation>
    <scope>NUCLEOTIDE SEQUENCE [LARGE SCALE GENOMIC DNA]</scope>
    <source>
        <strain evidence="1 2">Mada1488</strain>
    </source>
</reference>
<dbReference type="AlphaFoldDB" id="A0A5C0B1D0"/>
<evidence type="ECO:0000313" key="2">
    <source>
        <dbReference type="Proteomes" id="UP000325161"/>
    </source>
</evidence>
<gene>
    <name evidence="1" type="ORF">FXN63_23715</name>
</gene>
<keyword evidence="2" id="KW-1185">Reference proteome</keyword>
<name>A0A5C0B1D0_9BURK</name>
<dbReference type="KEGG" id="pacr:FXN63_23715"/>
<dbReference type="EMBL" id="CP043046">
    <property type="protein sequence ID" value="QEI08508.1"/>
    <property type="molecule type" value="Genomic_DNA"/>
</dbReference>
<organism evidence="1 2">
    <name type="scientific">Pigmentiphaga aceris</name>
    <dbReference type="NCBI Taxonomy" id="1940612"/>
    <lineage>
        <taxon>Bacteria</taxon>
        <taxon>Pseudomonadati</taxon>
        <taxon>Pseudomonadota</taxon>
        <taxon>Betaproteobacteria</taxon>
        <taxon>Burkholderiales</taxon>
        <taxon>Alcaligenaceae</taxon>
        <taxon>Pigmentiphaga</taxon>
    </lineage>
</organism>
<protein>
    <submittedName>
        <fullName evidence="1">Uncharacterized protein</fullName>
    </submittedName>
</protein>
<dbReference type="Proteomes" id="UP000325161">
    <property type="component" value="Chromosome"/>
</dbReference>